<protein>
    <submittedName>
        <fullName evidence="1">Uncharacterized protein</fullName>
    </submittedName>
</protein>
<evidence type="ECO:0000313" key="2">
    <source>
        <dbReference type="Proteomes" id="UP000756921"/>
    </source>
</evidence>
<sequence>MDVREKVMQRPSLSVSPKVNLPATTAQFFSDVGPELCNIELETAGILQGLRTLTAQSIDLDVAVQQQMVNSQTATGATLEPTMLQPQEWFGPYGGMANWLMVDWDQGLGW</sequence>
<evidence type="ECO:0000313" key="1">
    <source>
        <dbReference type="EMBL" id="KAF9738732.1"/>
    </source>
</evidence>
<name>A0A9P6GN49_9PLEO</name>
<gene>
    <name evidence="1" type="ORF">PMIN01_04015</name>
</gene>
<comment type="caution">
    <text evidence="1">The sequence shown here is derived from an EMBL/GenBank/DDBJ whole genome shotgun (WGS) entry which is preliminary data.</text>
</comment>
<organism evidence="1 2">
    <name type="scientific">Paraphaeosphaeria minitans</name>
    <dbReference type="NCBI Taxonomy" id="565426"/>
    <lineage>
        <taxon>Eukaryota</taxon>
        <taxon>Fungi</taxon>
        <taxon>Dikarya</taxon>
        <taxon>Ascomycota</taxon>
        <taxon>Pezizomycotina</taxon>
        <taxon>Dothideomycetes</taxon>
        <taxon>Pleosporomycetidae</taxon>
        <taxon>Pleosporales</taxon>
        <taxon>Massarineae</taxon>
        <taxon>Didymosphaeriaceae</taxon>
        <taxon>Paraphaeosphaeria</taxon>
    </lineage>
</organism>
<dbReference type="Proteomes" id="UP000756921">
    <property type="component" value="Unassembled WGS sequence"/>
</dbReference>
<proteinExistence type="predicted"/>
<dbReference type="OrthoDB" id="10251155at2759"/>
<keyword evidence="2" id="KW-1185">Reference proteome</keyword>
<accession>A0A9P6GN49</accession>
<reference evidence="1" key="1">
    <citation type="journal article" date="2020" name="Mol. Plant Microbe Interact.">
        <title>Genome Sequence of the Biocontrol Agent Coniothyrium minitans strain Conio (IMI 134523).</title>
        <authorList>
            <person name="Patel D."/>
            <person name="Shittu T.A."/>
            <person name="Baroncelli R."/>
            <person name="Muthumeenakshi S."/>
            <person name="Osborne T.H."/>
            <person name="Janganan T.K."/>
            <person name="Sreenivasaprasad S."/>
        </authorList>
    </citation>
    <scope>NUCLEOTIDE SEQUENCE</scope>
    <source>
        <strain evidence="1">Conio</strain>
    </source>
</reference>
<dbReference type="AlphaFoldDB" id="A0A9P6GN49"/>
<dbReference type="EMBL" id="WJXW01000003">
    <property type="protein sequence ID" value="KAF9738732.1"/>
    <property type="molecule type" value="Genomic_DNA"/>
</dbReference>